<keyword evidence="4" id="KW-1185">Reference proteome</keyword>
<dbReference type="OrthoDB" id="6775595at2759"/>
<dbReference type="AlphaFoldDB" id="A0A9N9MDZ5"/>
<evidence type="ECO:0000313" key="3">
    <source>
        <dbReference type="EMBL" id="CAG9760446.1"/>
    </source>
</evidence>
<evidence type="ECO:0000256" key="1">
    <source>
        <dbReference type="SAM" id="MobiDB-lite"/>
    </source>
</evidence>
<accession>A0A9N9MDZ5</accession>
<dbReference type="Pfam" id="PF16064">
    <property type="entry name" value="DUF4806"/>
    <property type="match status" value="1"/>
</dbReference>
<dbReference type="EMBL" id="OU892277">
    <property type="protein sequence ID" value="CAG9760446.1"/>
    <property type="molecule type" value="Genomic_DNA"/>
</dbReference>
<feature type="region of interest" description="Disordered" evidence="1">
    <location>
        <begin position="422"/>
        <end position="448"/>
    </location>
</feature>
<feature type="domain" description="DUF4806" evidence="2">
    <location>
        <begin position="286"/>
        <end position="363"/>
    </location>
</feature>
<dbReference type="Proteomes" id="UP001152799">
    <property type="component" value="Chromosome 1"/>
</dbReference>
<reference evidence="3" key="1">
    <citation type="submission" date="2022-01" db="EMBL/GenBank/DDBJ databases">
        <authorList>
            <person name="King R."/>
        </authorList>
    </citation>
    <scope>NUCLEOTIDE SEQUENCE</scope>
</reference>
<evidence type="ECO:0000313" key="4">
    <source>
        <dbReference type="Proteomes" id="UP001152799"/>
    </source>
</evidence>
<protein>
    <recommendedName>
        <fullName evidence="2">DUF4806 domain-containing protein</fullName>
    </recommendedName>
</protein>
<gene>
    <name evidence="3" type="ORF">CEUTPL_LOCUS1177</name>
</gene>
<proteinExistence type="predicted"/>
<evidence type="ECO:0000259" key="2">
    <source>
        <dbReference type="Pfam" id="PF16064"/>
    </source>
</evidence>
<organism evidence="3 4">
    <name type="scientific">Ceutorhynchus assimilis</name>
    <name type="common">cabbage seed weevil</name>
    <dbReference type="NCBI Taxonomy" id="467358"/>
    <lineage>
        <taxon>Eukaryota</taxon>
        <taxon>Metazoa</taxon>
        <taxon>Ecdysozoa</taxon>
        <taxon>Arthropoda</taxon>
        <taxon>Hexapoda</taxon>
        <taxon>Insecta</taxon>
        <taxon>Pterygota</taxon>
        <taxon>Neoptera</taxon>
        <taxon>Endopterygota</taxon>
        <taxon>Coleoptera</taxon>
        <taxon>Polyphaga</taxon>
        <taxon>Cucujiformia</taxon>
        <taxon>Curculionidae</taxon>
        <taxon>Ceutorhynchinae</taxon>
        <taxon>Ceutorhynchus</taxon>
    </lineage>
</organism>
<dbReference type="InterPro" id="IPR032071">
    <property type="entry name" value="DUF4806"/>
</dbReference>
<name>A0A9N9MDZ5_9CUCU</name>
<sequence>MSFKIVQAKEPGRKAPSLSIVPSAWEKDGTLFWPPAKKKGLLFKLIKDGNSRPEPDWVSQPCTRKRQIFLSYEAADLELIAMEQKSDSEAEYRELPKKRPIRKRIEAEEELLPKKRLTIQKRTEVGRVSQANLNFLAEECKKATELLGIEDTSELYNMKEDRENLNVQNQFIGMPINKKSGNILQQYTNNVSQNLETNKQVVEEEDQRKSQLFQDTESKYEDVEQSDPDEQINLYVDNQKMILQNQSELLENQLRIIEQLANQETMIEQICRQLSSDKDKGFTTKQLEIKLLDEIYMEKLVKCKSHICGTSGRMNGLNCSYGLVDCFFERELLLQFAWSGGSRQNEGKMAFKKYKNIMNLFYKIIRKADSQYTETDCQNFFKSVIKNAKRRFELAKNCMEKRTASSGKKRPNNLTYKKIKENAGGITEEAGENDASVGENETAEEDEVAIEENEVAIEENKVANDEEALVILVTDEAEDN</sequence>